<name>A0A1D8TMT1_9CYAN</name>
<dbReference type="KEGG" id="mpro:BJP34_05350"/>
<evidence type="ECO:0000313" key="4">
    <source>
        <dbReference type="Proteomes" id="UP000177870"/>
    </source>
</evidence>
<dbReference type="EMBL" id="CP017599">
    <property type="protein sequence ID" value="AOW98951.1"/>
    <property type="molecule type" value="Genomic_DNA"/>
</dbReference>
<dbReference type="GO" id="GO:0004175">
    <property type="term" value="F:endopeptidase activity"/>
    <property type="evidence" value="ECO:0007669"/>
    <property type="project" value="UniProtKB-ARBA"/>
</dbReference>
<feature type="domain" description="CAAX prenyl protease 2/Lysostaphin resistance protein A-like" evidence="2">
    <location>
        <begin position="108"/>
        <end position="202"/>
    </location>
</feature>
<keyword evidence="1" id="KW-1133">Transmembrane helix</keyword>
<dbReference type="OrthoDB" id="3034706at2"/>
<dbReference type="STRING" id="1458985.BJP34_05350"/>
<feature type="transmembrane region" description="Helical" evidence="1">
    <location>
        <begin position="68"/>
        <end position="93"/>
    </location>
</feature>
<feature type="transmembrane region" description="Helical" evidence="1">
    <location>
        <begin position="26"/>
        <end position="47"/>
    </location>
</feature>
<dbReference type="AlphaFoldDB" id="A0A1D8TMT1"/>
<sequence length="256" mass="28764">MFILALLLLWLPIAAPIYLIGSDPNSVTILTMGLMFGVFLYLVRVWGRKVYRQPGLLKKYGLRLTAQNALELIRGLGLGLLMTLSLFGLQGWLGWVVFQTPALPWSRLIVEGLISALAIGFAEELVFRGWLLDELQRDYSFKTSQWIGAIAFALLHFLKPIPEMIRGLPRFPSLLLLGLILIWAKRSTQGRLGLSIGLHAGLVWGYYIIDVGQLVVYSDKVAPWITGINRDPTAGIMGLLFLGLVAWWMKRNHYSN</sequence>
<dbReference type="PANTHER" id="PTHR43592">
    <property type="entry name" value="CAAX AMINO TERMINAL PROTEASE"/>
    <property type="match status" value="1"/>
</dbReference>
<dbReference type="PANTHER" id="PTHR43592:SF20">
    <property type="entry name" value="ALPHA_BETA-HYDROLASES SUPERFAMILY PROTEIN"/>
    <property type="match status" value="1"/>
</dbReference>
<dbReference type="InterPro" id="IPR003675">
    <property type="entry name" value="Rce1/LyrA-like_dom"/>
</dbReference>
<gene>
    <name evidence="3" type="ORF">BJP34_05350</name>
</gene>
<feature type="transmembrane region" description="Helical" evidence="1">
    <location>
        <begin position="232"/>
        <end position="249"/>
    </location>
</feature>
<dbReference type="Proteomes" id="UP000177870">
    <property type="component" value="Chromosome"/>
</dbReference>
<proteinExistence type="predicted"/>
<dbReference type="RefSeq" id="WP_070391453.1">
    <property type="nucleotide sequence ID" value="NZ_CP017599.1"/>
</dbReference>
<evidence type="ECO:0000259" key="2">
    <source>
        <dbReference type="Pfam" id="PF02517"/>
    </source>
</evidence>
<feature type="transmembrane region" description="Helical" evidence="1">
    <location>
        <begin position="105"/>
        <end position="127"/>
    </location>
</feature>
<dbReference type="GO" id="GO:0080120">
    <property type="term" value="P:CAAX-box protein maturation"/>
    <property type="evidence" value="ECO:0007669"/>
    <property type="project" value="UniProtKB-ARBA"/>
</dbReference>
<evidence type="ECO:0000256" key="1">
    <source>
        <dbReference type="SAM" id="Phobius"/>
    </source>
</evidence>
<feature type="transmembrane region" description="Helical" evidence="1">
    <location>
        <begin position="196"/>
        <end position="217"/>
    </location>
</feature>
<reference evidence="4" key="1">
    <citation type="submission" date="2016-10" db="EMBL/GenBank/DDBJ databases">
        <title>Comparative genomics uncovers the prolific and rare metabolic potential of the cyanobacterial genus Moorea.</title>
        <authorList>
            <person name="Leao T."/>
            <person name="Castelao G."/>
            <person name="Korobeynikov A."/>
            <person name="Monroe E.A."/>
            <person name="Podell S."/>
            <person name="Glukhov E."/>
            <person name="Allen E."/>
            <person name="Gerwick W.H."/>
            <person name="Gerwick L."/>
        </authorList>
    </citation>
    <scope>NUCLEOTIDE SEQUENCE [LARGE SCALE GENOMIC DNA]</scope>
    <source>
        <strain evidence="4">PAL-8-15-08-1</strain>
    </source>
</reference>
<accession>A0A1D8TMT1</accession>
<dbReference type="Pfam" id="PF02517">
    <property type="entry name" value="Rce1-like"/>
    <property type="match status" value="1"/>
</dbReference>
<keyword evidence="1" id="KW-0812">Transmembrane</keyword>
<protein>
    <submittedName>
        <fullName evidence="3">Abortive phage infection protein</fullName>
    </submittedName>
</protein>
<organism evidence="3 4">
    <name type="scientific">Moorena producens PAL-8-15-08-1</name>
    <dbReference type="NCBI Taxonomy" id="1458985"/>
    <lineage>
        <taxon>Bacteria</taxon>
        <taxon>Bacillati</taxon>
        <taxon>Cyanobacteriota</taxon>
        <taxon>Cyanophyceae</taxon>
        <taxon>Coleofasciculales</taxon>
        <taxon>Coleofasciculaceae</taxon>
        <taxon>Moorena</taxon>
    </lineage>
</organism>
<keyword evidence="1" id="KW-0472">Membrane</keyword>
<evidence type="ECO:0000313" key="3">
    <source>
        <dbReference type="EMBL" id="AOW98951.1"/>
    </source>
</evidence>